<dbReference type="AlphaFoldDB" id="A0AAJ1F548"/>
<dbReference type="PANTHER" id="PTHR43857:SF1">
    <property type="entry name" value="YJGH FAMILY PROTEIN"/>
    <property type="match status" value="1"/>
</dbReference>
<gene>
    <name evidence="1" type="ORF">NBH21_01650</name>
</gene>
<dbReference type="Proteomes" id="UP001155380">
    <property type="component" value="Unassembled WGS sequence"/>
</dbReference>
<dbReference type="InterPro" id="IPR006175">
    <property type="entry name" value="YjgF/YER057c/UK114"/>
</dbReference>
<protein>
    <submittedName>
        <fullName evidence="1">RidA family protein</fullName>
    </submittedName>
</protein>
<dbReference type="Pfam" id="PF01042">
    <property type="entry name" value="Ribonuc_L-PSP"/>
    <property type="match status" value="1"/>
</dbReference>
<organism evidence="1 2">
    <name type="scientific">Ciceribacter sichuanensis</name>
    <dbReference type="NCBI Taxonomy" id="2949647"/>
    <lineage>
        <taxon>Bacteria</taxon>
        <taxon>Pseudomonadati</taxon>
        <taxon>Pseudomonadota</taxon>
        <taxon>Alphaproteobacteria</taxon>
        <taxon>Hyphomicrobiales</taxon>
        <taxon>Rhizobiaceae</taxon>
        <taxon>Ciceribacter</taxon>
    </lineage>
</organism>
<dbReference type="PANTHER" id="PTHR43857">
    <property type="entry name" value="BLR7761 PROTEIN"/>
    <property type="match status" value="1"/>
</dbReference>
<dbReference type="Gene3D" id="3.30.1330.40">
    <property type="entry name" value="RutC-like"/>
    <property type="match status" value="1"/>
</dbReference>
<dbReference type="CDD" id="cd00448">
    <property type="entry name" value="YjgF_YER057c_UK114_family"/>
    <property type="match status" value="1"/>
</dbReference>
<sequence>MRQREMMSIERFDPPSLTQSFVDHIAQIAIAPPASRLAAISGQVALDADGNLVAPGDHAGQARQCFANIRHALAAIGAEPEQILQMRIHVVGHRPELIGPIFEAGREVFAERWPVTASTWVGVETLAMPEWLVEIEALVTVPSSP</sequence>
<dbReference type="InterPro" id="IPR035959">
    <property type="entry name" value="RutC-like_sf"/>
</dbReference>
<comment type="caution">
    <text evidence="1">The sequence shown here is derived from an EMBL/GenBank/DDBJ whole genome shotgun (WGS) entry which is preliminary data.</text>
</comment>
<proteinExistence type="predicted"/>
<dbReference type="RefSeq" id="WP_250912219.1">
    <property type="nucleotide sequence ID" value="NZ_JAMXLX010000001.1"/>
</dbReference>
<evidence type="ECO:0000313" key="1">
    <source>
        <dbReference type="EMBL" id="MCO5955462.1"/>
    </source>
</evidence>
<dbReference type="EMBL" id="JAMXLX010000001">
    <property type="protein sequence ID" value="MCO5955462.1"/>
    <property type="molecule type" value="Genomic_DNA"/>
</dbReference>
<accession>A0AAJ1F548</accession>
<name>A0AAJ1F548_9HYPH</name>
<reference evidence="1" key="1">
    <citation type="submission" date="2022-06" db="EMBL/GenBank/DDBJ databases">
        <authorList>
            <person name="Sun Q."/>
        </authorList>
    </citation>
    <scope>NUCLEOTIDE SEQUENCE</scope>
    <source>
        <strain evidence="1">S101</strain>
    </source>
</reference>
<evidence type="ECO:0000313" key="2">
    <source>
        <dbReference type="Proteomes" id="UP001155380"/>
    </source>
</evidence>
<dbReference type="SUPFAM" id="SSF55298">
    <property type="entry name" value="YjgF-like"/>
    <property type="match status" value="1"/>
</dbReference>